<dbReference type="PANTHER" id="PTHR47163:SF2">
    <property type="entry name" value="SI:DKEY-17M8.2"/>
    <property type="match status" value="1"/>
</dbReference>
<dbReference type="InterPro" id="IPR053164">
    <property type="entry name" value="IS1016-like_transposase"/>
</dbReference>
<protein>
    <submittedName>
        <fullName evidence="2">Transposase</fullName>
    </submittedName>
</protein>
<dbReference type="Proteomes" id="UP001374893">
    <property type="component" value="Chromosome"/>
</dbReference>
<dbReference type="EMBL" id="AP024702">
    <property type="protein sequence ID" value="BCX48152.1"/>
    <property type="molecule type" value="Genomic_DNA"/>
</dbReference>
<evidence type="ECO:0000259" key="1">
    <source>
        <dbReference type="SMART" id="SM01126"/>
    </source>
</evidence>
<sequence>MTIREFFAQFPDDESCLQHIFECKFGQGHTCPKCEREAKWYRIKAERAYSCQFCGHHLHPTVDTPFHRTRTPLQLWFFAIYLFTTTRNGVSAKELQRQLGVTYKTAWRMGHEIRKHMAWVDGDPTLAGTVEVDETYVGGKTTSAKRWDNKGVVFGMLQRDGKVVARVVPFASKGRILPLLKDGIAKGSTIYSDESHVYTDLERFGYTRDTVNHSKKEYVDGPCHTNGIESFWSHLKKGLTSTHVAVSETHLEKYVKEFECRFNFRQNPKEMFPALVSSFLRPEPSPQPSA</sequence>
<dbReference type="SMART" id="SM01126">
    <property type="entry name" value="DDE_Tnp_IS1595"/>
    <property type="match status" value="1"/>
</dbReference>
<accession>A0ABM7RG27</accession>
<evidence type="ECO:0000313" key="2">
    <source>
        <dbReference type="EMBL" id="BCX48152.1"/>
    </source>
</evidence>
<dbReference type="NCBIfam" id="NF033547">
    <property type="entry name" value="transpos_IS1595"/>
    <property type="match status" value="1"/>
</dbReference>
<dbReference type="PANTHER" id="PTHR47163">
    <property type="entry name" value="DDE_TNP_IS1595 DOMAIN-CONTAINING PROTEIN"/>
    <property type="match status" value="1"/>
</dbReference>
<feature type="domain" description="ISXO2-like transposase" evidence="1">
    <location>
        <begin position="125"/>
        <end position="263"/>
    </location>
</feature>
<dbReference type="Pfam" id="PF12762">
    <property type="entry name" value="DDE_Tnp_IS1595"/>
    <property type="match status" value="1"/>
</dbReference>
<evidence type="ECO:0000313" key="3">
    <source>
        <dbReference type="Proteomes" id="UP001374893"/>
    </source>
</evidence>
<name>A0ABM7RG27_9BACT</name>
<dbReference type="InterPro" id="IPR024445">
    <property type="entry name" value="Tnp_ISXO2-like"/>
</dbReference>
<dbReference type="Pfam" id="PF12760">
    <property type="entry name" value="Zn_ribbon_IS1595"/>
    <property type="match status" value="1"/>
</dbReference>
<dbReference type="RefSeq" id="WP_338690817.1">
    <property type="nucleotide sequence ID" value="NZ_AP024702.1"/>
</dbReference>
<dbReference type="InterPro" id="IPR024442">
    <property type="entry name" value="Transposase_Zn_ribbon"/>
</dbReference>
<proteinExistence type="predicted"/>
<gene>
    <name evidence="2" type="ORF">HAHE_20600</name>
</gene>
<reference evidence="2 3" key="1">
    <citation type="submission" date="2021-06" db="EMBL/GenBank/DDBJ databases">
        <title>Complete genome of Haloferula helveola possessing various polysaccharide degrading enzymes.</title>
        <authorList>
            <person name="Takami H."/>
            <person name="Huang C."/>
            <person name="Hamasaki K."/>
        </authorList>
    </citation>
    <scope>NUCLEOTIDE SEQUENCE [LARGE SCALE GENOMIC DNA]</scope>
    <source>
        <strain evidence="2 3">CN-1</strain>
    </source>
</reference>
<organism evidence="2 3">
    <name type="scientific">Haloferula helveola</name>
    <dbReference type="NCBI Taxonomy" id="490095"/>
    <lineage>
        <taxon>Bacteria</taxon>
        <taxon>Pseudomonadati</taxon>
        <taxon>Verrucomicrobiota</taxon>
        <taxon>Verrucomicrobiia</taxon>
        <taxon>Verrucomicrobiales</taxon>
        <taxon>Verrucomicrobiaceae</taxon>
        <taxon>Haloferula</taxon>
    </lineage>
</organism>
<keyword evidence="3" id="KW-1185">Reference proteome</keyword>